<evidence type="ECO:0008006" key="4">
    <source>
        <dbReference type="Google" id="ProtNLM"/>
    </source>
</evidence>
<name>A0ABD3HLV1_9MARC</name>
<dbReference type="EMBL" id="JBJQOH010000003">
    <property type="protein sequence ID" value="KAL3691364.1"/>
    <property type="molecule type" value="Genomic_DNA"/>
</dbReference>
<reference evidence="2 3" key="1">
    <citation type="submission" date="2024-09" db="EMBL/GenBank/DDBJ databases">
        <title>Chromosome-scale assembly of Riccia sorocarpa.</title>
        <authorList>
            <person name="Paukszto L."/>
        </authorList>
    </citation>
    <scope>NUCLEOTIDE SEQUENCE [LARGE SCALE GENOMIC DNA]</scope>
    <source>
        <strain evidence="2">LP-2024</strain>
        <tissue evidence="2">Aerial parts of the thallus</tissue>
    </source>
</reference>
<feature type="compositionally biased region" description="Polar residues" evidence="1">
    <location>
        <begin position="223"/>
        <end position="234"/>
    </location>
</feature>
<dbReference type="SUPFAM" id="SSF54909">
    <property type="entry name" value="Dimeric alpha+beta barrel"/>
    <property type="match status" value="1"/>
</dbReference>
<keyword evidence="3" id="KW-1185">Reference proteome</keyword>
<protein>
    <recommendedName>
        <fullName evidence="4">ABM domain-containing protein</fullName>
    </recommendedName>
</protein>
<evidence type="ECO:0000313" key="3">
    <source>
        <dbReference type="Proteomes" id="UP001633002"/>
    </source>
</evidence>
<feature type="region of interest" description="Disordered" evidence="1">
    <location>
        <begin position="211"/>
        <end position="237"/>
    </location>
</feature>
<accession>A0ABD3HLV1</accession>
<dbReference type="Gene3D" id="3.30.70.100">
    <property type="match status" value="1"/>
</dbReference>
<dbReference type="InterPro" id="IPR011008">
    <property type="entry name" value="Dimeric_a/b-barrel"/>
</dbReference>
<comment type="caution">
    <text evidence="2">The sequence shown here is derived from an EMBL/GenBank/DDBJ whole genome shotgun (WGS) entry which is preliminary data.</text>
</comment>
<dbReference type="Proteomes" id="UP001633002">
    <property type="component" value="Unassembled WGS sequence"/>
</dbReference>
<dbReference type="AlphaFoldDB" id="A0ABD3HLV1"/>
<sequence length="278" mass="29886">MAPSSVLSQVSWSPAIAAAPETAGCASSSRPVSDASRCTIVSSSGRSNNLGGCLSSCSGSRVAKRQFFGKAVKFVQPGEISLVRKGFVVEAAKRIQTGRSYVLSSTLHIAEGKEEEVAALCRGILRWAEEKKSAKGSGIAVFECNVDPFEKNVLHFWEQYASFQIMNDTRASPEHTKFINEVRPFLTGPIGLAAYEYKDGQIGHMMNPIGPKGEGGLDDATGQAGTKQQSSSIGQGLVEMEEDDKVKSWGLDKLLAKVRGEDKEAGWSFKTLFGDVKK</sequence>
<evidence type="ECO:0000313" key="2">
    <source>
        <dbReference type="EMBL" id="KAL3691364.1"/>
    </source>
</evidence>
<proteinExistence type="predicted"/>
<evidence type="ECO:0000256" key="1">
    <source>
        <dbReference type="SAM" id="MobiDB-lite"/>
    </source>
</evidence>
<organism evidence="2 3">
    <name type="scientific">Riccia sorocarpa</name>
    <dbReference type="NCBI Taxonomy" id="122646"/>
    <lineage>
        <taxon>Eukaryota</taxon>
        <taxon>Viridiplantae</taxon>
        <taxon>Streptophyta</taxon>
        <taxon>Embryophyta</taxon>
        <taxon>Marchantiophyta</taxon>
        <taxon>Marchantiopsida</taxon>
        <taxon>Marchantiidae</taxon>
        <taxon>Marchantiales</taxon>
        <taxon>Ricciaceae</taxon>
        <taxon>Riccia</taxon>
    </lineage>
</organism>
<gene>
    <name evidence="2" type="ORF">R1sor_005015</name>
</gene>